<dbReference type="WBParaSite" id="nRc.2.0.1.t47121-RA">
    <property type="protein sequence ID" value="nRc.2.0.1.t47121-RA"/>
    <property type="gene ID" value="nRc.2.0.1.g47121"/>
</dbReference>
<organism evidence="1 2">
    <name type="scientific">Romanomermis culicivorax</name>
    <name type="common">Nematode worm</name>
    <dbReference type="NCBI Taxonomy" id="13658"/>
    <lineage>
        <taxon>Eukaryota</taxon>
        <taxon>Metazoa</taxon>
        <taxon>Ecdysozoa</taxon>
        <taxon>Nematoda</taxon>
        <taxon>Enoplea</taxon>
        <taxon>Dorylaimia</taxon>
        <taxon>Mermithida</taxon>
        <taxon>Mermithoidea</taxon>
        <taxon>Mermithidae</taxon>
        <taxon>Romanomermis</taxon>
    </lineage>
</organism>
<name>A0A915LBH0_ROMCU</name>
<reference evidence="2" key="1">
    <citation type="submission" date="2022-11" db="UniProtKB">
        <authorList>
            <consortium name="WormBaseParasite"/>
        </authorList>
    </citation>
    <scope>IDENTIFICATION</scope>
</reference>
<keyword evidence="1" id="KW-1185">Reference proteome</keyword>
<evidence type="ECO:0000313" key="2">
    <source>
        <dbReference type="WBParaSite" id="nRc.2.0.1.t47121-RA"/>
    </source>
</evidence>
<protein>
    <submittedName>
        <fullName evidence="2">Uncharacterized protein</fullName>
    </submittedName>
</protein>
<sequence length="63" mass="7367">MLTTIEEHILAQLPMVDRDVFTIWLAKAFKHFLTFSIYISRARYLCALKATGQRIQLIISNVR</sequence>
<evidence type="ECO:0000313" key="1">
    <source>
        <dbReference type="Proteomes" id="UP000887565"/>
    </source>
</evidence>
<dbReference type="Proteomes" id="UP000887565">
    <property type="component" value="Unplaced"/>
</dbReference>
<accession>A0A915LBH0</accession>
<proteinExistence type="predicted"/>
<dbReference type="AlphaFoldDB" id="A0A915LBH0"/>